<dbReference type="AlphaFoldDB" id="A0A5B9DN60"/>
<keyword evidence="5" id="KW-1185">Reference proteome</keyword>
<accession>A0A5B9DN60</accession>
<dbReference type="PANTHER" id="PTHR33164">
    <property type="entry name" value="TRANSCRIPTIONAL REGULATOR, MARR FAMILY"/>
    <property type="match status" value="1"/>
</dbReference>
<reference evidence="4 5" key="1">
    <citation type="journal article" date="2015" name="Int. J. Syst. Evol. Microbiol.">
        <title>Youhaiella tibetensis gen. nov., sp. nov., isolated from subsurface sediment.</title>
        <authorList>
            <person name="Wang Y.X."/>
            <person name="Huang F.Q."/>
            <person name="Nogi Y."/>
            <person name="Pang S.J."/>
            <person name="Wang P.K."/>
            <person name="Lv J."/>
        </authorList>
    </citation>
    <scope>NUCLEOTIDE SEQUENCE [LARGE SCALE GENOMIC DNA]</scope>
    <source>
        <strain evidence="5">fig4</strain>
    </source>
</reference>
<dbReference type="GO" id="GO:0003677">
    <property type="term" value="F:DNA binding"/>
    <property type="evidence" value="ECO:0007669"/>
    <property type="project" value="UniProtKB-KW"/>
</dbReference>
<dbReference type="KEGG" id="yti:FNA67_06795"/>
<evidence type="ECO:0000256" key="1">
    <source>
        <dbReference type="ARBA" id="ARBA00023015"/>
    </source>
</evidence>
<dbReference type="Proteomes" id="UP000321062">
    <property type="component" value="Chromosome"/>
</dbReference>
<keyword evidence="2" id="KW-0238">DNA-binding</keyword>
<evidence type="ECO:0000256" key="3">
    <source>
        <dbReference type="ARBA" id="ARBA00023163"/>
    </source>
</evidence>
<evidence type="ECO:0000313" key="5">
    <source>
        <dbReference type="Proteomes" id="UP000321062"/>
    </source>
</evidence>
<dbReference type="InterPro" id="IPR000835">
    <property type="entry name" value="HTH_MarR-typ"/>
</dbReference>
<dbReference type="OrthoDB" id="7949807at2"/>
<evidence type="ECO:0000256" key="2">
    <source>
        <dbReference type="ARBA" id="ARBA00023125"/>
    </source>
</evidence>
<dbReference type="InterPro" id="IPR039422">
    <property type="entry name" value="MarR/SlyA-like"/>
</dbReference>
<evidence type="ECO:0000313" key="4">
    <source>
        <dbReference type="EMBL" id="QEE19898.1"/>
    </source>
</evidence>
<dbReference type="Gene3D" id="1.10.10.10">
    <property type="entry name" value="Winged helix-like DNA-binding domain superfamily/Winged helix DNA-binding domain"/>
    <property type="match status" value="1"/>
</dbReference>
<dbReference type="RefSeq" id="WP_049704480.1">
    <property type="nucleotide sequence ID" value="NZ_BMFM01000001.1"/>
</dbReference>
<dbReference type="SUPFAM" id="SSF46785">
    <property type="entry name" value="Winged helix' DNA-binding domain"/>
    <property type="match status" value="1"/>
</dbReference>
<sequence>MTDFANLLRDFTADIAVSHRLWKKMSRHVVVTHGVTEAQAIPLVWISRMGENVHQNVLADRCGIEGASLVRLLDDLQKAGFVTRTPDPDDRRANLLRLTERGKTAARNIETDMDRFREDLLAKADPADIEAAMRVFALIKAASEAGKSLDPAA</sequence>
<dbReference type="GO" id="GO:0006950">
    <property type="term" value="P:response to stress"/>
    <property type="evidence" value="ECO:0007669"/>
    <property type="project" value="TreeGrafter"/>
</dbReference>
<organism evidence="4 5">
    <name type="scientific">Paradevosia tibetensis</name>
    <dbReference type="NCBI Taxonomy" id="1447062"/>
    <lineage>
        <taxon>Bacteria</taxon>
        <taxon>Pseudomonadati</taxon>
        <taxon>Pseudomonadota</taxon>
        <taxon>Alphaproteobacteria</taxon>
        <taxon>Hyphomicrobiales</taxon>
        <taxon>Devosiaceae</taxon>
        <taxon>Paradevosia</taxon>
    </lineage>
</organism>
<dbReference type="Pfam" id="PF12802">
    <property type="entry name" value="MarR_2"/>
    <property type="match status" value="1"/>
</dbReference>
<dbReference type="PRINTS" id="PR00598">
    <property type="entry name" value="HTHMARR"/>
</dbReference>
<dbReference type="PANTHER" id="PTHR33164:SF64">
    <property type="entry name" value="TRANSCRIPTIONAL REGULATOR SLYA"/>
    <property type="match status" value="1"/>
</dbReference>
<gene>
    <name evidence="4" type="ORF">FNA67_06795</name>
</gene>
<dbReference type="EMBL" id="CP041690">
    <property type="protein sequence ID" value="QEE19898.1"/>
    <property type="molecule type" value="Genomic_DNA"/>
</dbReference>
<protein>
    <submittedName>
        <fullName evidence="4">Winged helix-turn-helix transcriptional regulator</fullName>
    </submittedName>
</protein>
<dbReference type="GO" id="GO:0003700">
    <property type="term" value="F:DNA-binding transcription factor activity"/>
    <property type="evidence" value="ECO:0007669"/>
    <property type="project" value="InterPro"/>
</dbReference>
<name>A0A5B9DN60_9HYPH</name>
<dbReference type="SMART" id="SM00347">
    <property type="entry name" value="HTH_MARR"/>
    <property type="match status" value="1"/>
</dbReference>
<dbReference type="InterPro" id="IPR036390">
    <property type="entry name" value="WH_DNA-bd_sf"/>
</dbReference>
<keyword evidence="3" id="KW-0804">Transcription</keyword>
<dbReference type="InterPro" id="IPR036388">
    <property type="entry name" value="WH-like_DNA-bd_sf"/>
</dbReference>
<proteinExistence type="predicted"/>
<keyword evidence="1" id="KW-0805">Transcription regulation</keyword>
<dbReference type="PROSITE" id="PS50995">
    <property type="entry name" value="HTH_MARR_2"/>
    <property type="match status" value="1"/>
</dbReference>